<accession>A0ABT9WEM0</accession>
<evidence type="ECO:0000313" key="1">
    <source>
        <dbReference type="EMBL" id="MDQ0171437.1"/>
    </source>
</evidence>
<keyword evidence="2" id="KW-1185">Reference proteome</keyword>
<dbReference type="RefSeq" id="WP_307216777.1">
    <property type="nucleotide sequence ID" value="NZ_JAUSTI010000007.1"/>
</dbReference>
<comment type="caution">
    <text evidence="1">The sequence shown here is derived from an EMBL/GenBank/DDBJ whole genome shotgun (WGS) entry which is preliminary data.</text>
</comment>
<sequence length="164" mass="18122">MLNKRLNAILKVALAVSLTLPVFLTITDGELQAASERSVVKPRALTPPPPETQSIQSLEQLTHIYKANGAVVPAGGLSVHVYTNTATYNQMKSLKVDYRLERWDGSTWLLYRSDTLSKSNTNVLKANSDWTVMSGYYYRVVSMHTAMDGANSEKTTHISGSVLF</sequence>
<organism evidence="1 2">
    <name type="scientific">Paenibacillus tundrae</name>
    <dbReference type="NCBI Taxonomy" id="528187"/>
    <lineage>
        <taxon>Bacteria</taxon>
        <taxon>Bacillati</taxon>
        <taxon>Bacillota</taxon>
        <taxon>Bacilli</taxon>
        <taxon>Bacillales</taxon>
        <taxon>Paenibacillaceae</taxon>
        <taxon>Paenibacillus</taxon>
    </lineage>
</organism>
<dbReference type="Proteomes" id="UP001233836">
    <property type="component" value="Unassembled WGS sequence"/>
</dbReference>
<name>A0ABT9WEM0_9BACL</name>
<gene>
    <name evidence="1" type="ORF">J2T19_002899</name>
</gene>
<evidence type="ECO:0000313" key="2">
    <source>
        <dbReference type="Proteomes" id="UP001233836"/>
    </source>
</evidence>
<protein>
    <submittedName>
        <fullName evidence="1">Uncharacterized protein</fullName>
    </submittedName>
</protein>
<reference evidence="1 2" key="1">
    <citation type="submission" date="2023-07" db="EMBL/GenBank/DDBJ databases">
        <title>Sorghum-associated microbial communities from plants grown in Nebraska, USA.</title>
        <authorList>
            <person name="Schachtman D."/>
        </authorList>
    </citation>
    <scope>NUCLEOTIDE SEQUENCE [LARGE SCALE GENOMIC DNA]</scope>
    <source>
        <strain evidence="1 2">DS1314</strain>
    </source>
</reference>
<dbReference type="EMBL" id="JAUSTI010000007">
    <property type="protein sequence ID" value="MDQ0171437.1"/>
    <property type="molecule type" value="Genomic_DNA"/>
</dbReference>
<proteinExistence type="predicted"/>